<reference evidence="3" key="1">
    <citation type="submission" date="2018-12" db="EMBL/GenBank/DDBJ databases">
        <title>Tengunoibacter tsumagoiensis gen. nov., sp. nov., Dictyobacter kobayashii sp. nov., D. alpinus sp. nov., and D. joshuensis sp. nov. and description of Dictyobacteraceae fam. nov. within the order Ktedonobacterales isolated from Tengu-no-mugimeshi.</title>
        <authorList>
            <person name="Wang C.M."/>
            <person name="Zheng Y."/>
            <person name="Sakai Y."/>
            <person name="Toyoda A."/>
            <person name="Minakuchi Y."/>
            <person name="Abe K."/>
            <person name="Yokota A."/>
            <person name="Yabe S."/>
        </authorList>
    </citation>
    <scope>NUCLEOTIDE SEQUENCE [LARGE SCALE GENOMIC DNA]</scope>
    <source>
        <strain evidence="3">Uno11</strain>
    </source>
</reference>
<dbReference type="SMART" id="SM00471">
    <property type="entry name" value="HDc"/>
    <property type="match status" value="1"/>
</dbReference>
<keyword evidence="3" id="KW-1185">Reference proteome</keyword>
<accession>A0A402ANS8</accession>
<comment type="caution">
    <text evidence="2">The sequence shown here is derived from an EMBL/GenBank/DDBJ whole genome shotgun (WGS) entry which is preliminary data.</text>
</comment>
<dbReference type="EMBL" id="BIFS01000001">
    <property type="protein sequence ID" value="GCE20742.1"/>
    <property type="molecule type" value="Genomic_DNA"/>
</dbReference>
<dbReference type="Proteomes" id="UP000287188">
    <property type="component" value="Unassembled WGS sequence"/>
</dbReference>
<dbReference type="Gene3D" id="1.10.3210.10">
    <property type="entry name" value="Hypothetical protein af1432"/>
    <property type="match status" value="1"/>
</dbReference>
<dbReference type="GO" id="GO:0008893">
    <property type="term" value="F:guanosine-3',5'-bis(diphosphate) 3'-diphosphatase activity"/>
    <property type="evidence" value="ECO:0007669"/>
    <property type="project" value="TreeGrafter"/>
</dbReference>
<evidence type="ECO:0000313" key="3">
    <source>
        <dbReference type="Proteomes" id="UP000287188"/>
    </source>
</evidence>
<dbReference type="RefSeq" id="WP_161977561.1">
    <property type="nucleotide sequence ID" value="NZ_BIFS01000001.1"/>
</dbReference>
<organism evidence="2 3">
    <name type="scientific">Dictyobacter kobayashii</name>
    <dbReference type="NCBI Taxonomy" id="2014872"/>
    <lineage>
        <taxon>Bacteria</taxon>
        <taxon>Bacillati</taxon>
        <taxon>Chloroflexota</taxon>
        <taxon>Ktedonobacteria</taxon>
        <taxon>Ktedonobacterales</taxon>
        <taxon>Dictyobacteraceae</taxon>
        <taxon>Dictyobacter</taxon>
    </lineage>
</organism>
<proteinExistence type="predicted"/>
<name>A0A402ANS8_9CHLR</name>
<dbReference type="PANTHER" id="PTHR46246">
    <property type="entry name" value="GUANOSINE-3',5'-BIS(DIPHOSPHATE) 3'-PYROPHOSPHOHYDROLASE MESH1"/>
    <property type="match status" value="1"/>
</dbReference>
<dbReference type="Pfam" id="PF13328">
    <property type="entry name" value="HD_4"/>
    <property type="match status" value="1"/>
</dbReference>
<dbReference type="InterPro" id="IPR003607">
    <property type="entry name" value="HD/PDEase_dom"/>
</dbReference>
<dbReference type="SUPFAM" id="SSF109604">
    <property type="entry name" value="HD-domain/PDEase-like"/>
    <property type="match status" value="1"/>
</dbReference>
<sequence length="200" mass="22033">MTRAFLLASELHARQTRKASLVPNTPYMGHLMEVAGIVLSNGAPEVAVAAAFLHDAIEDQGDHTRPLIQAQLGDEVLALVEECTEPGTGGAAKAPWRERKEGYLQQVESASLFALLIKCADKLQNARDLRKQVLLDGAQAYAVFSTGKVEKLWFYNAFVQAARQRQSILQAQQPVEPLLKAITYLLNEIQTILHDLETLS</sequence>
<dbReference type="PANTHER" id="PTHR46246:SF1">
    <property type="entry name" value="GUANOSINE-3',5'-BIS(DIPHOSPHATE) 3'-PYROPHOSPHOHYDROLASE MESH1"/>
    <property type="match status" value="1"/>
</dbReference>
<evidence type="ECO:0000259" key="1">
    <source>
        <dbReference type="SMART" id="SM00471"/>
    </source>
</evidence>
<protein>
    <recommendedName>
        <fullName evidence="1">HD/PDEase domain-containing protein</fullName>
    </recommendedName>
</protein>
<gene>
    <name evidence="2" type="ORF">KDK_45420</name>
</gene>
<dbReference type="InterPro" id="IPR052194">
    <property type="entry name" value="MESH1"/>
</dbReference>
<dbReference type="AlphaFoldDB" id="A0A402ANS8"/>
<evidence type="ECO:0000313" key="2">
    <source>
        <dbReference type="EMBL" id="GCE20742.1"/>
    </source>
</evidence>
<feature type="domain" description="HD/PDEase" evidence="1">
    <location>
        <begin position="23"/>
        <end position="135"/>
    </location>
</feature>